<keyword evidence="3" id="KW-0560">Oxidoreductase</keyword>
<name>A0A0D2ETW9_9EURO</name>
<evidence type="ECO:0000256" key="1">
    <source>
        <dbReference type="ARBA" id="ARBA00010609"/>
    </source>
</evidence>
<dbReference type="InterPro" id="IPR011706">
    <property type="entry name" value="Cu-oxidase_C"/>
</dbReference>
<organism evidence="10 11">
    <name type="scientific">Exophiala xenobiotica</name>
    <dbReference type="NCBI Taxonomy" id="348802"/>
    <lineage>
        <taxon>Eukaryota</taxon>
        <taxon>Fungi</taxon>
        <taxon>Dikarya</taxon>
        <taxon>Ascomycota</taxon>
        <taxon>Pezizomycotina</taxon>
        <taxon>Eurotiomycetes</taxon>
        <taxon>Chaetothyriomycetidae</taxon>
        <taxon>Chaetothyriales</taxon>
        <taxon>Herpotrichiellaceae</taxon>
        <taxon>Exophiala</taxon>
    </lineage>
</organism>
<feature type="domain" description="Plastocyanin-like" evidence="7">
    <location>
        <begin position="260"/>
        <end position="392"/>
    </location>
</feature>
<dbReference type="HOGENOM" id="CLU_006504_7_2_1"/>
<dbReference type="EMBL" id="KN847318">
    <property type="protein sequence ID" value="KIW59158.1"/>
    <property type="molecule type" value="Genomic_DNA"/>
</dbReference>
<reference evidence="10 11" key="1">
    <citation type="submission" date="2015-01" db="EMBL/GenBank/DDBJ databases">
        <title>The Genome Sequence of Exophiala xenobiotica CBS118157.</title>
        <authorList>
            <consortium name="The Broad Institute Genomics Platform"/>
            <person name="Cuomo C."/>
            <person name="de Hoog S."/>
            <person name="Gorbushina A."/>
            <person name="Stielow B."/>
            <person name="Teixiera M."/>
            <person name="Abouelleil A."/>
            <person name="Chapman S.B."/>
            <person name="Priest M."/>
            <person name="Young S.K."/>
            <person name="Wortman J."/>
            <person name="Nusbaum C."/>
            <person name="Birren B."/>
        </authorList>
    </citation>
    <scope>NUCLEOTIDE SEQUENCE [LARGE SCALE GENOMIC DNA]</scope>
    <source>
        <strain evidence="10 11">CBS 118157</strain>
    </source>
</reference>
<feature type="transmembrane region" description="Helical" evidence="6">
    <location>
        <begin position="55"/>
        <end position="77"/>
    </location>
</feature>
<keyword evidence="2" id="KW-0479">Metal-binding</keyword>
<evidence type="ECO:0000256" key="5">
    <source>
        <dbReference type="SAM" id="MobiDB-lite"/>
    </source>
</evidence>
<keyword evidence="6" id="KW-1133">Transmembrane helix</keyword>
<dbReference type="GO" id="GO:0016491">
    <property type="term" value="F:oxidoreductase activity"/>
    <property type="evidence" value="ECO:0007669"/>
    <property type="project" value="UniProtKB-KW"/>
</dbReference>
<dbReference type="AlphaFoldDB" id="A0A0D2ETW9"/>
<feature type="compositionally biased region" description="Basic residues" evidence="5">
    <location>
        <begin position="1"/>
        <end position="11"/>
    </location>
</feature>
<dbReference type="InterPro" id="IPR008972">
    <property type="entry name" value="Cupredoxin"/>
</dbReference>
<dbReference type="Proteomes" id="UP000054342">
    <property type="component" value="Unassembled WGS sequence"/>
</dbReference>
<feature type="domain" description="Plastocyanin-like" evidence="9">
    <location>
        <begin position="129"/>
        <end position="246"/>
    </location>
</feature>
<evidence type="ECO:0000256" key="6">
    <source>
        <dbReference type="SAM" id="Phobius"/>
    </source>
</evidence>
<proteinExistence type="inferred from homology"/>
<dbReference type="Pfam" id="PF00394">
    <property type="entry name" value="Cu-oxidase"/>
    <property type="match status" value="1"/>
</dbReference>
<dbReference type="GeneID" id="25325539"/>
<keyword evidence="6" id="KW-0472">Membrane</keyword>
<evidence type="ECO:0000256" key="4">
    <source>
        <dbReference type="ARBA" id="ARBA00023008"/>
    </source>
</evidence>
<gene>
    <name evidence="10" type="ORF">PV05_03631</name>
</gene>
<dbReference type="InterPro" id="IPR001117">
    <property type="entry name" value="Cu-oxidase_2nd"/>
</dbReference>
<dbReference type="InterPro" id="IPR002355">
    <property type="entry name" value="Cu_oxidase_Cu_BS"/>
</dbReference>
<dbReference type="Gene3D" id="2.60.40.420">
    <property type="entry name" value="Cupredoxins - blue copper proteins"/>
    <property type="match status" value="3"/>
</dbReference>
<evidence type="ECO:0008006" key="12">
    <source>
        <dbReference type="Google" id="ProtNLM"/>
    </source>
</evidence>
<sequence length="652" mass="72468">MERTNSRRRKAGLSGTMDEKVQESASIRKSLSSQANLSSPVVPIPLSPLQTWLRYFIYLIVSLLIFGFLGAILFGQLKSASRNAVNVGEADAAQETPAGTQVPGDLRIILHPENHASRPPTTLVYNWTITKGYRRPDGVAKEVYLLNDNFPGETIEARSGDRIIVNVTNQLSNEGLAMHWHGLRMMGANEMDGAVGLTQNPIPPSGSFLYDFTIGQEESGTFWYHGHEKTQRDDGLYGGFVVHRPSEQCNERRKYDYDDEILLLVGDWYHRPSNDVLSWYMNSRSFGNEPVPDSLVINGLGNFDCELAVPARPVDCLSPETRIDLPVLPLKGGQRTRLRLVNTGSLTGFSVRIHGASITPFQVDGGSEIAMAEARGIGIVYPGERVDVVLQIGPSTNQPFVEIKMDDENFKYPNPALNPIQNFPVQTIADNVGMALPVPEVEHYNLQAASSNSSLRVAWPEQPLKFVIYTTTLKLAKHHNIPMGFINHTSWSPQAEPPEPLISISRSQYDRNQLSPRIPLFRKGTADTGLSKGWVEVVINNLDDGGHPFHLHGYSFYVVSVFPRPVAWTGTKPPFTPGGSSMYNYNPFTTQPQDSPAGEYNLVNPVMRDTVFVPQRGYAVIRFQADNMGIWMLHCHVGWHLGSGMAMSWDVQ</sequence>
<dbReference type="PANTHER" id="PTHR11709:SF394">
    <property type="entry name" value="FI03373P-RELATED"/>
    <property type="match status" value="1"/>
</dbReference>
<dbReference type="InterPro" id="IPR011707">
    <property type="entry name" value="Cu-oxidase-like_N"/>
</dbReference>
<dbReference type="Pfam" id="PF07731">
    <property type="entry name" value="Cu-oxidase_2"/>
    <property type="match status" value="1"/>
</dbReference>
<keyword evidence="6" id="KW-0812">Transmembrane</keyword>
<dbReference type="SUPFAM" id="SSF49503">
    <property type="entry name" value="Cupredoxins"/>
    <property type="match status" value="3"/>
</dbReference>
<evidence type="ECO:0000256" key="2">
    <source>
        <dbReference type="ARBA" id="ARBA00022723"/>
    </source>
</evidence>
<evidence type="ECO:0000256" key="3">
    <source>
        <dbReference type="ARBA" id="ARBA00023002"/>
    </source>
</evidence>
<evidence type="ECO:0000313" key="11">
    <source>
        <dbReference type="Proteomes" id="UP000054342"/>
    </source>
</evidence>
<evidence type="ECO:0000313" key="10">
    <source>
        <dbReference type="EMBL" id="KIW59158.1"/>
    </source>
</evidence>
<dbReference type="CDD" id="cd13910">
    <property type="entry name" value="CuRO_3_MCO_like_4"/>
    <property type="match status" value="1"/>
</dbReference>
<evidence type="ECO:0000259" key="8">
    <source>
        <dbReference type="Pfam" id="PF07731"/>
    </source>
</evidence>
<dbReference type="PANTHER" id="PTHR11709">
    <property type="entry name" value="MULTI-COPPER OXIDASE"/>
    <property type="match status" value="1"/>
</dbReference>
<dbReference type="Pfam" id="PF07732">
    <property type="entry name" value="Cu-oxidase_3"/>
    <property type="match status" value="1"/>
</dbReference>
<dbReference type="RefSeq" id="XP_013319742.1">
    <property type="nucleotide sequence ID" value="XM_013464288.1"/>
</dbReference>
<evidence type="ECO:0000259" key="7">
    <source>
        <dbReference type="Pfam" id="PF00394"/>
    </source>
</evidence>
<feature type="region of interest" description="Disordered" evidence="5">
    <location>
        <begin position="1"/>
        <end position="25"/>
    </location>
</feature>
<comment type="similarity">
    <text evidence="1">Belongs to the multicopper oxidase family.</text>
</comment>
<dbReference type="OrthoDB" id="2121828at2759"/>
<keyword evidence="4" id="KW-0186">Copper</keyword>
<keyword evidence="11" id="KW-1185">Reference proteome</keyword>
<feature type="domain" description="Plastocyanin-like" evidence="8">
    <location>
        <begin position="532"/>
        <end position="651"/>
    </location>
</feature>
<dbReference type="InterPro" id="IPR045087">
    <property type="entry name" value="Cu-oxidase_fam"/>
</dbReference>
<dbReference type="CDD" id="cd04206">
    <property type="entry name" value="CuRO_1_LCC_like"/>
    <property type="match status" value="1"/>
</dbReference>
<dbReference type="PROSITE" id="PS00080">
    <property type="entry name" value="MULTICOPPER_OXIDASE2"/>
    <property type="match status" value="1"/>
</dbReference>
<protein>
    <recommendedName>
        <fullName evidence="12">L-ascorbate oxidase</fullName>
    </recommendedName>
</protein>
<accession>A0A0D2ETW9</accession>
<evidence type="ECO:0000259" key="9">
    <source>
        <dbReference type="Pfam" id="PF07732"/>
    </source>
</evidence>
<dbReference type="GO" id="GO:0005507">
    <property type="term" value="F:copper ion binding"/>
    <property type="evidence" value="ECO:0007669"/>
    <property type="project" value="InterPro"/>
</dbReference>
<dbReference type="STRING" id="348802.A0A0D2ETW9"/>